<organism evidence="2 3">
    <name type="scientific">Aquabacterium soli</name>
    <dbReference type="NCBI Taxonomy" id="2493092"/>
    <lineage>
        <taxon>Bacteria</taxon>
        <taxon>Pseudomonadati</taxon>
        <taxon>Pseudomonadota</taxon>
        <taxon>Betaproteobacteria</taxon>
        <taxon>Burkholderiales</taxon>
        <taxon>Aquabacterium</taxon>
    </lineage>
</organism>
<dbReference type="AlphaFoldDB" id="A0A3R8U5I1"/>
<evidence type="ECO:0000313" key="3">
    <source>
        <dbReference type="Proteomes" id="UP000269265"/>
    </source>
</evidence>
<proteinExistence type="predicted"/>
<feature type="transmembrane region" description="Helical" evidence="1">
    <location>
        <begin position="12"/>
        <end position="35"/>
    </location>
</feature>
<gene>
    <name evidence="2" type="ORF">EIP75_05705</name>
</gene>
<dbReference type="Proteomes" id="UP000269265">
    <property type="component" value="Unassembled WGS sequence"/>
</dbReference>
<evidence type="ECO:0000313" key="2">
    <source>
        <dbReference type="EMBL" id="RRS05072.1"/>
    </source>
</evidence>
<name>A0A3R8U5I1_9BURK</name>
<keyword evidence="3" id="KW-1185">Reference proteome</keyword>
<accession>A0A3R8U5I1</accession>
<evidence type="ECO:0000256" key="1">
    <source>
        <dbReference type="SAM" id="Phobius"/>
    </source>
</evidence>
<protein>
    <submittedName>
        <fullName evidence="2">Uncharacterized protein</fullName>
    </submittedName>
</protein>
<keyword evidence="1" id="KW-0472">Membrane</keyword>
<keyword evidence="1" id="KW-1133">Transmembrane helix</keyword>
<feature type="transmembrane region" description="Helical" evidence="1">
    <location>
        <begin position="77"/>
        <end position="98"/>
    </location>
</feature>
<reference evidence="2 3" key="1">
    <citation type="submission" date="2018-12" db="EMBL/GenBank/DDBJ databases">
        <title>The whole draft genome of Aquabacterium sp. SJQ9.</title>
        <authorList>
            <person name="Sun L."/>
            <person name="Gao X."/>
            <person name="Chen W."/>
            <person name="Huang K."/>
        </authorList>
    </citation>
    <scope>NUCLEOTIDE SEQUENCE [LARGE SCALE GENOMIC DNA]</scope>
    <source>
        <strain evidence="2 3">SJQ9</strain>
    </source>
</reference>
<dbReference type="RefSeq" id="WP_125242290.1">
    <property type="nucleotide sequence ID" value="NZ_RSED01000004.1"/>
</dbReference>
<sequence length="172" mass="19773">MRLVEHIKKRKESAFIAFFFLLFWIVLFILIRIGAIPVETARTWFELFNGATWPTEWPVMQGTQPGWFSFALATRTVLNFAGPFAVLATFIWLLFGGLERVMKMSKIEVLKMHNAELVGRLAFVLNKRHPHLLDRADLIAMQDAADQFTDEWAHDEPVARDVLKEEAASSPK</sequence>
<comment type="caution">
    <text evidence="2">The sequence shown here is derived from an EMBL/GenBank/DDBJ whole genome shotgun (WGS) entry which is preliminary data.</text>
</comment>
<dbReference type="OrthoDB" id="9921714at2"/>
<dbReference type="EMBL" id="RSED01000004">
    <property type="protein sequence ID" value="RRS05072.1"/>
    <property type="molecule type" value="Genomic_DNA"/>
</dbReference>
<keyword evidence="1" id="KW-0812">Transmembrane</keyword>